<evidence type="ECO:0000256" key="1">
    <source>
        <dbReference type="SAM" id="MobiDB-lite"/>
    </source>
</evidence>
<evidence type="ECO:0000313" key="4">
    <source>
        <dbReference type="Proteomes" id="UP000799424"/>
    </source>
</evidence>
<dbReference type="EMBL" id="MU006251">
    <property type="protein sequence ID" value="KAF2818510.1"/>
    <property type="molecule type" value="Genomic_DNA"/>
</dbReference>
<feature type="region of interest" description="Disordered" evidence="1">
    <location>
        <begin position="64"/>
        <end position="104"/>
    </location>
</feature>
<gene>
    <name evidence="3" type="ORF">CC86DRAFT_433269</name>
</gene>
<dbReference type="AlphaFoldDB" id="A0A6A6ZBX4"/>
<proteinExistence type="predicted"/>
<reference evidence="3" key="1">
    <citation type="journal article" date="2020" name="Stud. Mycol.">
        <title>101 Dothideomycetes genomes: a test case for predicting lifestyles and emergence of pathogens.</title>
        <authorList>
            <person name="Haridas S."/>
            <person name="Albert R."/>
            <person name="Binder M."/>
            <person name="Bloem J."/>
            <person name="Labutti K."/>
            <person name="Salamov A."/>
            <person name="Andreopoulos B."/>
            <person name="Baker S."/>
            <person name="Barry K."/>
            <person name="Bills G."/>
            <person name="Bluhm B."/>
            <person name="Cannon C."/>
            <person name="Castanera R."/>
            <person name="Culley D."/>
            <person name="Daum C."/>
            <person name="Ezra D."/>
            <person name="Gonzalez J."/>
            <person name="Henrissat B."/>
            <person name="Kuo A."/>
            <person name="Liang C."/>
            <person name="Lipzen A."/>
            <person name="Lutzoni F."/>
            <person name="Magnuson J."/>
            <person name="Mondo S."/>
            <person name="Nolan M."/>
            <person name="Ohm R."/>
            <person name="Pangilinan J."/>
            <person name="Park H.-J."/>
            <person name="Ramirez L."/>
            <person name="Alfaro M."/>
            <person name="Sun H."/>
            <person name="Tritt A."/>
            <person name="Yoshinaga Y."/>
            <person name="Zwiers L.-H."/>
            <person name="Turgeon B."/>
            <person name="Goodwin S."/>
            <person name="Spatafora J."/>
            <person name="Crous P."/>
            <person name="Grigoriev I."/>
        </authorList>
    </citation>
    <scope>NUCLEOTIDE SEQUENCE</scope>
    <source>
        <strain evidence="3">CBS 113818</strain>
    </source>
</reference>
<accession>A0A6A6ZBX4</accession>
<evidence type="ECO:0000256" key="2">
    <source>
        <dbReference type="SAM" id="Phobius"/>
    </source>
</evidence>
<evidence type="ECO:0000313" key="3">
    <source>
        <dbReference type="EMBL" id="KAF2818510.1"/>
    </source>
</evidence>
<organism evidence="3 4">
    <name type="scientific">Ophiobolus disseminans</name>
    <dbReference type="NCBI Taxonomy" id="1469910"/>
    <lineage>
        <taxon>Eukaryota</taxon>
        <taxon>Fungi</taxon>
        <taxon>Dikarya</taxon>
        <taxon>Ascomycota</taxon>
        <taxon>Pezizomycotina</taxon>
        <taxon>Dothideomycetes</taxon>
        <taxon>Pleosporomycetidae</taxon>
        <taxon>Pleosporales</taxon>
        <taxon>Pleosporineae</taxon>
        <taxon>Phaeosphaeriaceae</taxon>
        <taxon>Ophiobolus</taxon>
    </lineage>
</organism>
<feature type="compositionally biased region" description="Low complexity" evidence="1">
    <location>
        <begin position="72"/>
        <end position="88"/>
    </location>
</feature>
<sequence>MATTITLENNRCIVVTPNLANQTIDCVIPIASPSTSLLGTGAPNSVVTSLGAPTSLLQTLSVAKPGSVTPQSSSPTPNANPPAVNSNTGAITSVSQPATPSLHADNSTILSSARVQNGSVNVAHSNNGLAGGAVAGVAIGMLLAGVLIAGAVFFFLLRRQRGKQAAQTPISHLPPASYGSGQEKGPVATTRAVPSSIDNLLPQPASDDEINGHVSKIRDSIKNHVREYYHSASLTTNLNEAALRDVASATGLSSAVLVGALSNPSTRPDTLRLIVAWTILSKTTGGRNASLLPSHLARLSEAIPNTGGNATQVNLYSKWKAITGALLQQGSGKSVHDPNRAQAFSGIIAELDSIVEPFIQGTVAGGQRQKNLDFILNRSTTLAFLLFSQPGSFQFEFASRHGGLMAFPALLQSVGDDGQVLSPPRGLSKGEVVAV</sequence>
<dbReference type="Proteomes" id="UP000799424">
    <property type="component" value="Unassembled WGS sequence"/>
</dbReference>
<protein>
    <submittedName>
        <fullName evidence="3">Uncharacterized protein</fullName>
    </submittedName>
</protein>
<name>A0A6A6ZBX4_9PLEO</name>
<keyword evidence="2" id="KW-0812">Transmembrane</keyword>
<feature type="region of interest" description="Disordered" evidence="1">
    <location>
        <begin position="167"/>
        <end position="188"/>
    </location>
</feature>
<keyword evidence="4" id="KW-1185">Reference proteome</keyword>
<dbReference type="OrthoDB" id="5421765at2759"/>
<keyword evidence="2" id="KW-0472">Membrane</keyword>
<feature type="compositionally biased region" description="Polar residues" evidence="1">
    <location>
        <begin position="89"/>
        <end position="104"/>
    </location>
</feature>
<keyword evidence="2" id="KW-1133">Transmembrane helix</keyword>
<feature type="transmembrane region" description="Helical" evidence="2">
    <location>
        <begin position="129"/>
        <end position="157"/>
    </location>
</feature>